<reference evidence="11 13" key="1">
    <citation type="submission" date="2020-01" db="EMBL/GenBank/DDBJ databases">
        <title>the WGS Modestobacter muralis CPCC 204518.</title>
        <authorList>
            <person name="Jiang Z."/>
        </authorList>
    </citation>
    <scope>NUCLEOTIDE SEQUENCE [LARGE SCALE GENOMIC DNA]</scope>
    <source>
        <strain evidence="11 13">DSM 100205</strain>
    </source>
</reference>
<dbReference type="PANTHER" id="PTHR30413">
    <property type="entry name" value="INNER MEMBRANE TRANSPORT PERMEASE"/>
    <property type="match status" value="1"/>
</dbReference>
<sequence>MTGDLGPWTENSRRGMVQDRPWTALWRSRDLIWYFAVRDVKLRYRQAVLGAIWVLAQPVASVVVFTLVFSRLAGVSSQGVPYPVFALVGMVSWTYFSTSVTAGGQVLVANASLVSKVYFPRMAAPAAALLSPGVDLAVSLVLVEIATVVYGVGPTWRLLAAPLWLLLMVATALGAAFWLSALNVRYRDVQHAVGPVLQVLLFASPVAYAATALSGWQELLYAVNPMVGVIGLGRWSFLGTPWPGWQLLVSVVSAGVLLASGAAYFNRAQRSFADVI</sequence>
<keyword evidence="6 9" id="KW-0812">Transmembrane</keyword>
<evidence type="ECO:0000313" key="14">
    <source>
        <dbReference type="Proteomes" id="UP000471152"/>
    </source>
</evidence>
<keyword evidence="5" id="KW-0997">Cell inner membrane</keyword>
<feature type="transmembrane region" description="Helical" evidence="9">
    <location>
        <begin position="93"/>
        <end position="114"/>
    </location>
</feature>
<keyword evidence="4 9" id="KW-1003">Cell membrane</keyword>
<dbReference type="Pfam" id="PF01061">
    <property type="entry name" value="ABC2_membrane"/>
    <property type="match status" value="1"/>
</dbReference>
<evidence type="ECO:0000259" key="10">
    <source>
        <dbReference type="PROSITE" id="PS51012"/>
    </source>
</evidence>
<dbReference type="Proteomes" id="UP000471152">
    <property type="component" value="Unassembled WGS sequence"/>
</dbReference>
<dbReference type="InterPro" id="IPR047817">
    <property type="entry name" value="ABC2_TM_bact-type"/>
</dbReference>
<proteinExistence type="inferred from homology"/>
<keyword evidence="3 9" id="KW-0813">Transport</keyword>
<evidence type="ECO:0000256" key="4">
    <source>
        <dbReference type="ARBA" id="ARBA00022475"/>
    </source>
</evidence>
<gene>
    <name evidence="12" type="ORF">G3R41_10490</name>
    <name evidence="11" type="ORF">GCU67_09835</name>
</gene>
<feature type="domain" description="ABC transmembrane type-2" evidence="10">
    <location>
        <begin position="49"/>
        <end position="268"/>
    </location>
</feature>
<dbReference type="EMBL" id="JAAGWH010000023">
    <property type="protein sequence ID" value="NEK94470.1"/>
    <property type="molecule type" value="Genomic_DNA"/>
</dbReference>
<evidence type="ECO:0000256" key="2">
    <source>
        <dbReference type="ARBA" id="ARBA00007783"/>
    </source>
</evidence>
<evidence type="ECO:0000256" key="8">
    <source>
        <dbReference type="ARBA" id="ARBA00023136"/>
    </source>
</evidence>
<keyword evidence="13" id="KW-1185">Reference proteome</keyword>
<dbReference type="EMBL" id="JAAGWB010000025">
    <property type="protein sequence ID" value="NEN51358.1"/>
    <property type="molecule type" value="Genomic_DNA"/>
</dbReference>
<evidence type="ECO:0000313" key="11">
    <source>
        <dbReference type="EMBL" id="NEK94470.1"/>
    </source>
</evidence>
<dbReference type="PANTHER" id="PTHR30413:SF8">
    <property type="entry name" value="TRANSPORT PERMEASE PROTEIN"/>
    <property type="match status" value="1"/>
</dbReference>
<reference evidence="12 14" key="2">
    <citation type="submission" date="2020-02" db="EMBL/GenBank/DDBJ databases">
        <title>The WGS of Modestobacter muralis DSM 100205.</title>
        <authorList>
            <person name="Jiang Z."/>
        </authorList>
    </citation>
    <scope>NUCLEOTIDE SEQUENCE [LARGE SCALE GENOMIC DNA]</scope>
    <source>
        <strain evidence="12 14">DSM 100205</strain>
    </source>
</reference>
<feature type="transmembrane region" description="Helical" evidence="9">
    <location>
        <begin position="196"/>
        <end position="216"/>
    </location>
</feature>
<feature type="transmembrane region" description="Helical" evidence="9">
    <location>
        <begin position="48"/>
        <end position="73"/>
    </location>
</feature>
<dbReference type="Proteomes" id="UP000468828">
    <property type="component" value="Unassembled WGS sequence"/>
</dbReference>
<evidence type="ECO:0000313" key="12">
    <source>
        <dbReference type="EMBL" id="NEN51358.1"/>
    </source>
</evidence>
<dbReference type="PROSITE" id="PS51012">
    <property type="entry name" value="ABC_TM2"/>
    <property type="match status" value="1"/>
</dbReference>
<accession>A0A6P0H6C0</accession>
<comment type="subcellular location">
    <subcellularLocation>
        <location evidence="1">Cell inner membrane</location>
        <topology evidence="1">Multi-pass membrane protein</topology>
    </subcellularLocation>
    <subcellularLocation>
        <location evidence="9">Cell membrane</location>
        <topology evidence="9">Multi-pass membrane protein</topology>
    </subcellularLocation>
</comment>
<dbReference type="AlphaFoldDB" id="A0A6P0H6C0"/>
<evidence type="ECO:0000313" key="13">
    <source>
        <dbReference type="Proteomes" id="UP000468828"/>
    </source>
</evidence>
<organism evidence="12 14">
    <name type="scientific">Modestobacter muralis</name>
    <dbReference type="NCBI Taxonomy" id="1608614"/>
    <lineage>
        <taxon>Bacteria</taxon>
        <taxon>Bacillati</taxon>
        <taxon>Actinomycetota</taxon>
        <taxon>Actinomycetes</taxon>
        <taxon>Geodermatophilales</taxon>
        <taxon>Geodermatophilaceae</taxon>
        <taxon>Modestobacter</taxon>
    </lineage>
</organism>
<comment type="similarity">
    <text evidence="2 9">Belongs to the ABC-2 integral membrane protein family.</text>
</comment>
<evidence type="ECO:0000256" key="6">
    <source>
        <dbReference type="ARBA" id="ARBA00022692"/>
    </source>
</evidence>
<evidence type="ECO:0000256" key="9">
    <source>
        <dbReference type="RuleBase" id="RU361157"/>
    </source>
</evidence>
<feature type="transmembrane region" description="Helical" evidence="9">
    <location>
        <begin position="245"/>
        <end position="265"/>
    </location>
</feature>
<dbReference type="RefSeq" id="WP_163611051.1">
    <property type="nucleotide sequence ID" value="NZ_JAAGWB010000025.1"/>
</dbReference>
<evidence type="ECO:0000256" key="5">
    <source>
        <dbReference type="ARBA" id="ARBA00022519"/>
    </source>
</evidence>
<dbReference type="GO" id="GO:0015920">
    <property type="term" value="P:lipopolysaccharide transport"/>
    <property type="evidence" value="ECO:0007669"/>
    <property type="project" value="TreeGrafter"/>
</dbReference>
<evidence type="ECO:0000256" key="3">
    <source>
        <dbReference type="ARBA" id="ARBA00022448"/>
    </source>
</evidence>
<evidence type="ECO:0000256" key="1">
    <source>
        <dbReference type="ARBA" id="ARBA00004429"/>
    </source>
</evidence>
<comment type="caution">
    <text evidence="12">The sequence shown here is derived from an EMBL/GenBank/DDBJ whole genome shotgun (WGS) entry which is preliminary data.</text>
</comment>
<dbReference type="InterPro" id="IPR013525">
    <property type="entry name" value="ABC2_TM"/>
</dbReference>
<dbReference type="GO" id="GO:0140359">
    <property type="term" value="F:ABC-type transporter activity"/>
    <property type="evidence" value="ECO:0007669"/>
    <property type="project" value="InterPro"/>
</dbReference>
<dbReference type="GO" id="GO:0005886">
    <property type="term" value="C:plasma membrane"/>
    <property type="evidence" value="ECO:0007669"/>
    <property type="project" value="UniProtKB-SubCell"/>
</dbReference>
<protein>
    <recommendedName>
        <fullName evidence="9">Transport permease protein</fullName>
    </recommendedName>
</protein>
<keyword evidence="7 9" id="KW-1133">Transmembrane helix</keyword>
<name>A0A6P0H6C0_9ACTN</name>
<evidence type="ECO:0000256" key="7">
    <source>
        <dbReference type="ARBA" id="ARBA00022989"/>
    </source>
</evidence>
<keyword evidence="8 9" id="KW-0472">Membrane</keyword>
<feature type="transmembrane region" description="Helical" evidence="9">
    <location>
        <begin position="126"/>
        <end position="151"/>
    </location>
</feature>
<feature type="transmembrane region" description="Helical" evidence="9">
    <location>
        <begin position="163"/>
        <end position="184"/>
    </location>
</feature>